<evidence type="ECO:0000313" key="2">
    <source>
        <dbReference type="EMBL" id="CAG6745400.1"/>
    </source>
</evidence>
<evidence type="ECO:0000256" key="1">
    <source>
        <dbReference type="SAM" id="Phobius"/>
    </source>
</evidence>
<protein>
    <submittedName>
        <fullName evidence="2">Uncharacterized protein</fullName>
    </submittedName>
</protein>
<keyword evidence="1" id="KW-1133">Transmembrane helix</keyword>
<proteinExistence type="predicted"/>
<name>A0A8D8ZD85_9HEMI</name>
<feature type="transmembrane region" description="Helical" evidence="1">
    <location>
        <begin position="80"/>
        <end position="106"/>
    </location>
</feature>
<organism evidence="2">
    <name type="scientific">Cacopsylla melanoneura</name>
    <dbReference type="NCBI Taxonomy" id="428564"/>
    <lineage>
        <taxon>Eukaryota</taxon>
        <taxon>Metazoa</taxon>
        <taxon>Ecdysozoa</taxon>
        <taxon>Arthropoda</taxon>
        <taxon>Hexapoda</taxon>
        <taxon>Insecta</taxon>
        <taxon>Pterygota</taxon>
        <taxon>Neoptera</taxon>
        <taxon>Paraneoptera</taxon>
        <taxon>Hemiptera</taxon>
        <taxon>Sternorrhyncha</taxon>
        <taxon>Psylloidea</taxon>
        <taxon>Psyllidae</taxon>
        <taxon>Psyllinae</taxon>
        <taxon>Cacopsylla</taxon>
    </lineage>
</organism>
<accession>A0A8D8ZD85</accession>
<keyword evidence="1" id="KW-0812">Transmembrane</keyword>
<keyword evidence="1" id="KW-0472">Membrane</keyword>
<sequence>MCQNICRSAISYDSTFQLNQGLLCIEDYKLTQQGIMFVYLLLPPPISLDQSTIPHIYHILLNFDPFDLHSLTSSCIAPFVILYVLSTWLLFLCASSFNFFIITIYFKFPLWQVSNPPSYSEETSLTSLNSK</sequence>
<dbReference type="EMBL" id="HBUF01493622">
    <property type="protein sequence ID" value="CAG6745400.1"/>
    <property type="molecule type" value="Transcribed_RNA"/>
</dbReference>
<reference evidence="2" key="1">
    <citation type="submission" date="2021-05" db="EMBL/GenBank/DDBJ databases">
        <authorList>
            <person name="Alioto T."/>
            <person name="Alioto T."/>
            <person name="Gomez Garrido J."/>
        </authorList>
    </citation>
    <scope>NUCLEOTIDE SEQUENCE</scope>
</reference>
<dbReference type="AlphaFoldDB" id="A0A8D8ZD85"/>